<proteinExistence type="predicted"/>
<sequence length="110" mass="11925">MTVGEVSRQLPLTQPVSLVATTAPPTPAPSAPPKLAATNTTPSAQSKLQLLKVLQTGAINVFKIRKSSHHQRTLGSEGTIQTSVRCPTRFLRHLLGLPKELLKEMYIKFG</sequence>
<accession>A0AAD3SYY2</accession>
<comment type="caution">
    <text evidence="2">The sequence shown here is derived from an EMBL/GenBank/DDBJ whole genome shotgun (WGS) entry which is preliminary data.</text>
</comment>
<keyword evidence="3" id="KW-1185">Reference proteome</keyword>
<evidence type="ECO:0000313" key="2">
    <source>
        <dbReference type="EMBL" id="GMH19279.1"/>
    </source>
</evidence>
<protein>
    <submittedName>
        <fullName evidence="2">Uncharacterized protein</fullName>
    </submittedName>
</protein>
<reference evidence="2" key="1">
    <citation type="submission" date="2023-05" db="EMBL/GenBank/DDBJ databases">
        <title>Nepenthes gracilis genome sequencing.</title>
        <authorList>
            <person name="Fukushima K."/>
        </authorList>
    </citation>
    <scope>NUCLEOTIDE SEQUENCE</scope>
    <source>
        <strain evidence="2">SING2019-196</strain>
    </source>
</reference>
<feature type="region of interest" description="Disordered" evidence="1">
    <location>
        <begin position="15"/>
        <end position="43"/>
    </location>
</feature>
<dbReference type="EMBL" id="BSYO01000020">
    <property type="protein sequence ID" value="GMH19279.1"/>
    <property type="molecule type" value="Genomic_DNA"/>
</dbReference>
<name>A0AAD3SYY2_NEPGR</name>
<gene>
    <name evidence="2" type="ORF">Nepgr_021120</name>
</gene>
<organism evidence="2 3">
    <name type="scientific">Nepenthes gracilis</name>
    <name type="common">Slender pitcher plant</name>
    <dbReference type="NCBI Taxonomy" id="150966"/>
    <lineage>
        <taxon>Eukaryota</taxon>
        <taxon>Viridiplantae</taxon>
        <taxon>Streptophyta</taxon>
        <taxon>Embryophyta</taxon>
        <taxon>Tracheophyta</taxon>
        <taxon>Spermatophyta</taxon>
        <taxon>Magnoliopsida</taxon>
        <taxon>eudicotyledons</taxon>
        <taxon>Gunneridae</taxon>
        <taxon>Pentapetalae</taxon>
        <taxon>Caryophyllales</taxon>
        <taxon>Nepenthaceae</taxon>
        <taxon>Nepenthes</taxon>
    </lineage>
</organism>
<evidence type="ECO:0000256" key="1">
    <source>
        <dbReference type="SAM" id="MobiDB-lite"/>
    </source>
</evidence>
<dbReference type="AlphaFoldDB" id="A0AAD3SYY2"/>
<dbReference type="Proteomes" id="UP001279734">
    <property type="component" value="Unassembled WGS sequence"/>
</dbReference>
<evidence type="ECO:0000313" key="3">
    <source>
        <dbReference type="Proteomes" id="UP001279734"/>
    </source>
</evidence>